<keyword evidence="4 7" id="KW-0012">Acyltransferase</keyword>
<dbReference type="InterPro" id="IPR050680">
    <property type="entry name" value="YpeA/RimI_acetyltransf"/>
</dbReference>
<evidence type="ECO:0000313" key="7">
    <source>
        <dbReference type="EMBL" id="AFS77349.1"/>
    </source>
</evidence>
<reference evidence="7 8" key="1">
    <citation type="journal article" date="2012" name="PLoS ONE">
        <title>The purine-utilizing bacterium Clostridium acidurici 9a: a genome-guided metabolic reconsideration.</title>
        <authorList>
            <person name="Hartwich K."/>
            <person name="Poehlein A."/>
            <person name="Daniel R."/>
        </authorList>
    </citation>
    <scope>NUCLEOTIDE SEQUENCE [LARGE SCALE GENOMIC DNA]</scope>
    <source>
        <strain evidence="8">ATCC 7906 / DSM 604 / BCRC 14475 / CIP 104303 / KCTC 5404 / NCIMB 10678 / 9a</strain>
    </source>
</reference>
<evidence type="ECO:0000256" key="2">
    <source>
        <dbReference type="ARBA" id="ARBA00022490"/>
    </source>
</evidence>
<feature type="domain" description="N-acetyltransferase" evidence="6">
    <location>
        <begin position="4"/>
        <end position="147"/>
    </location>
</feature>
<dbReference type="GO" id="GO:0005737">
    <property type="term" value="C:cytoplasm"/>
    <property type="evidence" value="ECO:0007669"/>
    <property type="project" value="UniProtKB-SubCell"/>
</dbReference>
<evidence type="ECO:0000313" key="8">
    <source>
        <dbReference type="Proteomes" id="UP000006094"/>
    </source>
</evidence>
<evidence type="ECO:0000256" key="4">
    <source>
        <dbReference type="ARBA" id="ARBA00023315"/>
    </source>
</evidence>
<keyword evidence="2 5" id="KW-0963">Cytoplasm</keyword>
<evidence type="ECO:0000256" key="3">
    <source>
        <dbReference type="ARBA" id="ARBA00022679"/>
    </source>
</evidence>
<dbReference type="GO" id="GO:0008999">
    <property type="term" value="F:protein-N-terminal-alanine acetyltransferase activity"/>
    <property type="evidence" value="ECO:0007669"/>
    <property type="project" value="UniProtKB-EC"/>
</dbReference>
<dbReference type="EMBL" id="CP003326">
    <property type="protein sequence ID" value="AFS77349.1"/>
    <property type="molecule type" value="Genomic_DNA"/>
</dbReference>
<comment type="catalytic activity">
    <reaction evidence="5">
        <text>N-terminal L-alanyl-[ribosomal protein bS18] + acetyl-CoA = N-terminal N(alpha)-acetyl-L-alanyl-[ribosomal protein bS18] + CoA + H(+)</text>
        <dbReference type="Rhea" id="RHEA:43756"/>
        <dbReference type="Rhea" id="RHEA-COMP:10676"/>
        <dbReference type="Rhea" id="RHEA-COMP:10677"/>
        <dbReference type="ChEBI" id="CHEBI:15378"/>
        <dbReference type="ChEBI" id="CHEBI:57287"/>
        <dbReference type="ChEBI" id="CHEBI:57288"/>
        <dbReference type="ChEBI" id="CHEBI:64718"/>
        <dbReference type="ChEBI" id="CHEBI:83683"/>
        <dbReference type="EC" id="2.3.1.266"/>
    </reaction>
</comment>
<dbReference type="InterPro" id="IPR016181">
    <property type="entry name" value="Acyl_CoA_acyltransferase"/>
</dbReference>
<dbReference type="Pfam" id="PF00583">
    <property type="entry name" value="Acetyltransf_1"/>
    <property type="match status" value="1"/>
</dbReference>
<dbReference type="OrthoDB" id="9794566at2"/>
<sequence length="147" mass="17050">MNDIIVKEMSYEDIDGVVEVENMSFVTPWSKESFENELKNKLAVYVVAKDDDRVVAYGGVWLIIDEGHVTNIAVHTQYRGKEIGSLILDELIRLCKQKNMTSMTLEVRKSNEAAKNLYKKFNFEEIGIRPKYYSDNNEDAIIMWLTF</sequence>
<name>K0AVP3_GOTA9</name>
<dbReference type="STRING" id="1128398.Curi_c02690"/>
<dbReference type="AlphaFoldDB" id="K0AVP3"/>
<keyword evidence="8" id="KW-1185">Reference proteome</keyword>
<dbReference type="NCBIfam" id="TIGR01575">
    <property type="entry name" value="rimI"/>
    <property type="match status" value="1"/>
</dbReference>
<dbReference type="PANTHER" id="PTHR43420">
    <property type="entry name" value="ACETYLTRANSFERASE"/>
    <property type="match status" value="1"/>
</dbReference>
<comment type="subcellular location">
    <subcellularLocation>
        <location evidence="5">Cytoplasm</location>
    </subcellularLocation>
</comment>
<dbReference type="InterPro" id="IPR006464">
    <property type="entry name" value="AcTrfase_RimI/Ard1"/>
</dbReference>
<organism evidence="7 8">
    <name type="scientific">Gottschalkia acidurici (strain ATCC 7906 / DSM 604 / BCRC 14475 / CIP 104303 / KCTC 5404 / NCIMB 10678 / 9a)</name>
    <name type="common">Clostridium acidurici</name>
    <dbReference type="NCBI Taxonomy" id="1128398"/>
    <lineage>
        <taxon>Bacteria</taxon>
        <taxon>Bacillati</taxon>
        <taxon>Bacillota</taxon>
        <taxon>Tissierellia</taxon>
        <taxon>Tissierellales</taxon>
        <taxon>Gottschalkiaceae</taxon>
        <taxon>Gottschalkia</taxon>
    </lineage>
</organism>
<dbReference type="Gene3D" id="3.40.630.30">
    <property type="match status" value="1"/>
</dbReference>
<dbReference type="SUPFAM" id="SSF55729">
    <property type="entry name" value="Acyl-CoA N-acyltransferases (Nat)"/>
    <property type="match status" value="1"/>
</dbReference>
<dbReference type="CDD" id="cd04301">
    <property type="entry name" value="NAT_SF"/>
    <property type="match status" value="1"/>
</dbReference>
<proteinExistence type="inferred from homology"/>
<accession>K0AVP3</accession>
<dbReference type="HOGENOM" id="CLU_013985_23_3_9"/>
<dbReference type="PROSITE" id="PS51186">
    <property type="entry name" value="GNAT"/>
    <property type="match status" value="1"/>
</dbReference>
<dbReference type="InterPro" id="IPR000182">
    <property type="entry name" value="GNAT_dom"/>
</dbReference>
<dbReference type="KEGG" id="cad:Curi_c02690"/>
<comment type="function">
    <text evidence="5">Acetylates the N-terminal alanine of ribosomal protein bS18.</text>
</comment>
<protein>
    <recommendedName>
        <fullName evidence="5">[Ribosomal protein bS18]-alanine N-acetyltransferase</fullName>
        <ecNumber evidence="5">2.3.1.266</ecNumber>
    </recommendedName>
</protein>
<evidence type="ECO:0000256" key="1">
    <source>
        <dbReference type="ARBA" id="ARBA00005395"/>
    </source>
</evidence>
<keyword evidence="3 7" id="KW-0808">Transferase</keyword>
<dbReference type="Proteomes" id="UP000006094">
    <property type="component" value="Chromosome"/>
</dbReference>
<evidence type="ECO:0000256" key="5">
    <source>
        <dbReference type="RuleBase" id="RU363094"/>
    </source>
</evidence>
<evidence type="ECO:0000259" key="6">
    <source>
        <dbReference type="PROSITE" id="PS51186"/>
    </source>
</evidence>
<dbReference type="EC" id="2.3.1.266" evidence="5"/>
<dbReference type="eggNOG" id="COG0456">
    <property type="taxonomic scope" value="Bacteria"/>
</dbReference>
<dbReference type="PATRIC" id="fig|1128398.3.peg.277"/>
<dbReference type="PANTHER" id="PTHR43420:SF44">
    <property type="entry name" value="ACETYLTRANSFERASE YPEA"/>
    <property type="match status" value="1"/>
</dbReference>
<gene>
    <name evidence="7" type="primary">rimI</name>
    <name evidence="7" type="ordered locus">Curi_c02690</name>
</gene>
<comment type="similarity">
    <text evidence="1 5">Belongs to the acetyltransferase family. RimI subfamily.</text>
</comment>
<dbReference type="RefSeq" id="WP_014966486.1">
    <property type="nucleotide sequence ID" value="NC_018664.1"/>
</dbReference>